<organism evidence="4 5">
    <name type="scientific">Halotalea alkalilenta</name>
    <dbReference type="NCBI Taxonomy" id="376489"/>
    <lineage>
        <taxon>Bacteria</taxon>
        <taxon>Pseudomonadati</taxon>
        <taxon>Pseudomonadota</taxon>
        <taxon>Gammaproteobacteria</taxon>
        <taxon>Oceanospirillales</taxon>
        <taxon>Halomonadaceae</taxon>
        <taxon>Halotalea</taxon>
    </lineage>
</organism>
<name>A0A172YGJ5_9GAMM</name>
<proteinExistence type="inferred from homology"/>
<gene>
    <name evidence="4" type="ORF">A5892_13390</name>
</gene>
<dbReference type="STRING" id="376489.A5892_13390"/>
<evidence type="ECO:0000256" key="1">
    <source>
        <dbReference type="ARBA" id="ARBA00006499"/>
    </source>
</evidence>
<feature type="domain" description="Phospholipase/carboxylesterase/thioesterase" evidence="3">
    <location>
        <begin position="21"/>
        <end position="214"/>
    </location>
</feature>
<dbReference type="Proteomes" id="UP000077875">
    <property type="component" value="Chromosome"/>
</dbReference>
<dbReference type="InterPro" id="IPR029058">
    <property type="entry name" value="AB_hydrolase_fold"/>
</dbReference>
<evidence type="ECO:0000313" key="5">
    <source>
        <dbReference type="Proteomes" id="UP000077875"/>
    </source>
</evidence>
<dbReference type="PANTHER" id="PTHR10655">
    <property type="entry name" value="LYSOPHOSPHOLIPASE-RELATED"/>
    <property type="match status" value="1"/>
</dbReference>
<protein>
    <submittedName>
        <fullName evidence="4">Phospholipase</fullName>
    </submittedName>
</protein>
<evidence type="ECO:0000256" key="2">
    <source>
        <dbReference type="ARBA" id="ARBA00022801"/>
    </source>
</evidence>
<sequence length="225" mass="24320">MNDIVWSALRADLSLPFRTTTSATGPAKRLLILLHGVGGNETNLAPLGSALASDTRVILARGPLVLGPAQHAWFQVSFGPQGPRPDLAAAEKSRQQLATFIAELQAEYSVAPYKTVVAGFSQGGIMSASIGLTRPELVEGFGILSGRILPEIRPQVADRAALGKVQGFISHGRDDTKLVVEWAHRADEMLTELGVAHETRLYPGDHGITPAMQQDFFAWFERLTR</sequence>
<comment type="similarity">
    <text evidence="1">Belongs to the AB hydrolase superfamily. AB hydrolase 2 family.</text>
</comment>
<dbReference type="Pfam" id="PF02230">
    <property type="entry name" value="Abhydrolase_2"/>
    <property type="match status" value="1"/>
</dbReference>
<keyword evidence="2" id="KW-0378">Hydrolase</keyword>
<keyword evidence="5" id="KW-1185">Reference proteome</keyword>
<reference evidence="4 5" key="1">
    <citation type="submission" date="2016-04" db="EMBL/GenBank/DDBJ databases">
        <title>Complete Genome Sequence of Halotalea alkalilenta IHB B 13600.</title>
        <authorList>
            <person name="Swarnkar M.K."/>
            <person name="Sharma A."/>
            <person name="Kaushal K."/>
            <person name="Soni R."/>
            <person name="Rana S."/>
            <person name="Singh A.K."/>
            <person name="Gulati A."/>
        </authorList>
    </citation>
    <scope>NUCLEOTIDE SEQUENCE [LARGE SCALE GENOMIC DNA]</scope>
    <source>
        <strain evidence="4 5">IHB B 13600</strain>
    </source>
</reference>
<accession>A0A172YGJ5</accession>
<dbReference type="KEGG" id="haa:A5892_13390"/>
<dbReference type="Gene3D" id="3.40.50.1820">
    <property type="entry name" value="alpha/beta hydrolase"/>
    <property type="match status" value="1"/>
</dbReference>
<dbReference type="InterPro" id="IPR050565">
    <property type="entry name" value="LYPA1-2/EST-like"/>
</dbReference>
<dbReference type="EMBL" id="CP015243">
    <property type="protein sequence ID" value="ANF58343.1"/>
    <property type="molecule type" value="Genomic_DNA"/>
</dbReference>
<evidence type="ECO:0000313" key="4">
    <source>
        <dbReference type="EMBL" id="ANF58343.1"/>
    </source>
</evidence>
<dbReference type="InterPro" id="IPR003140">
    <property type="entry name" value="PLipase/COase/thioEstase"/>
</dbReference>
<dbReference type="SUPFAM" id="SSF53474">
    <property type="entry name" value="alpha/beta-Hydrolases"/>
    <property type="match status" value="1"/>
</dbReference>
<dbReference type="RefSeq" id="WP_064123231.1">
    <property type="nucleotide sequence ID" value="NZ_CP015243.1"/>
</dbReference>
<dbReference type="PANTHER" id="PTHR10655:SF17">
    <property type="entry name" value="LYSOPHOSPHOLIPASE-LIKE PROTEIN 1"/>
    <property type="match status" value="1"/>
</dbReference>
<dbReference type="GO" id="GO:0016787">
    <property type="term" value="F:hydrolase activity"/>
    <property type="evidence" value="ECO:0007669"/>
    <property type="project" value="UniProtKB-KW"/>
</dbReference>
<evidence type="ECO:0000259" key="3">
    <source>
        <dbReference type="Pfam" id="PF02230"/>
    </source>
</evidence>
<dbReference type="AlphaFoldDB" id="A0A172YGJ5"/>